<comment type="caution">
    <text evidence="2">The sequence shown here is derived from an EMBL/GenBank/DDBJ whole genome shotgun (WGS) entry which is preliminary data.</text>
</comment>
<feature type="compositionally biased region" description="Acidic residues" evidence="1">
    <location>
        <begin position="59"/>
        <end position="71"/>
    </location>
</feature>
<organism evidence="2 3">
    <name type="scientific">Diploptera punctata</name>
    <name type="common">Pacific beetle cockroach</name>
    <dbReference type="NCBI Taxonomy" id="6984"/>
    <lineage>
        <taxon>Eukaryota</taxon>
        <taxon>Metazoa</taxon>
        <taxon>Ecdysozoa</taxon>
        <taxon>Arthropoda</taxon>
        <taxon>Hexapoda</taxon>
        <taxon>Insecta</taxon>
        <taxon>Pterygota</taxon>
        <taxon>Neoptera</taxon>
        <taxon>Polyneoptera</taxon>
        <taxon>Dictyoptera</taxon>
        <taxon>Blattodea</taxon>
        <taxon>Blaberoidea</taxon>
        <taxon>Blaberidae</taxon>
        <taxon>Diplopterinae</taxon>
        <taxon>Diploptera</taxon>
    </lineage>
</organism>
<reference evidence="2" key="2">
    <citation type="submission" date="2023-05" db="EMBL/GenBank/DDBJ databases">
        <authorList>
            <person name="Fouks B."/>
        </authorList>
    </citation>
    <scope>NUCLEOTIDE SEQUENCE</scope>
    <source>
        <strain evidence="2">Stay&amp;Tobe</strain>
        <tissue evidence="2">Testes</tissue>
    </source>
</reference>
<feature type="region of interest" description="Disordered" evidence="1">
    <location>
        <begin position="43"/>
        <end position="71"/>
    </location>
</feature>
<proteinExistence type="predicted"/>
<accession>A0AAD8ENA4</accession>
<reference evidence="2" key="1">
    <citation type="journal article" date="2023" name="IScience">
        <title>Live-bearing cockroach genome reveals convergent evolutionary mechanisms linked to viviparity in insects and beyond.</title>
        <authorList>
            <person name="Fouks B."/>
            <person name="Harrison M.C."/>
            <person name="Mikhailova A.A."/>
            <person name="Marchal E."/>
            <person name="English S."/>
            <person name="Carruthers M."/>
            <person name="Jennings E.C."/>
            <person name="Chiamaka E.L."/>
            <person name="Frigard R.A."/>
            <person name="Pippel M."/>
            <person name="Attardo G.M."/>
            <person name="Benoit J.B."/>
            <person name="Bornberg-Bauer E."/>
            <person name="Tobe S.S."/>
        </authorList>
    </citation>
    <scope>NUCLEOTIDE SEQUENCE</scope>
    <source>
        <strain evidence="2">Stay&amp;Tobe</strain>
    </source>
</reference>
<dbReference type="Proteomes" id="UP001233999">
    <property type="component" value="Unassembled WGS sequence"/>
</dbReference>
<dbReference type="AlphaFoldDB" id="A0AAD8ENA4"/>
<gene>
    <name evidence="2" type="ORF">L9F63_027054</name>
</gene>
<feature type="non-terminal residue" evidence="2">
    <location>
        <position position="71"/>
    </location>
</feature>
<evidence type="ECO:0000313" key="2">
    <source>
        <dbReference type="EMBL" id="KAJ9597055.1"/>
    </source>
</evidence>
<name>A0AAD8ENA4_DIPPU</name>
<evidence type="ECO:0000313" key="3">
    <source>
        <dbReference type="Proteomes" id="UP001233999"/>
    </source>
</evidence>
<feature type="region of interest" description="Disordered" evidence="1">
    <location>
        <begin position="1"/>
        <end position="24"/>
    </location>
</feature>
<protein>
    <submittedName>
        <fullName evidence="2">Uncharacterized protein</fullName>
    </submittedName>
</protein>
<keyword evidence="3" id="KW-1185">Reference proteome</keyword>
<dbReference type="EMBL" id="JASPKZ010001884">
    <property type="protein sequence ID" value="KAJ9597055.1"/>
    <property type="molecule type" value="Genomic_DNA"/>
</dbReference>
<evidence type="ECO:0000256" key="1">
    <source>
        <dbReference type="SAM" id="MobiDB-lite"/>
    </source>
</evidence>
<sequence length="71" mass="7910">VAKKGKENDNLITAQNNPGVDVKNDPEDIEIKDELMEFPLDVTLEADGDAHIEPKSNSTDDEDDNDEQNTR</sequence>
<feature type="non-terminal residue" evidence="2">
    <location>
        <position position="1"/>
    </location>
</feature>